<feature type="domain" description="EAL" evidence="5">
    <location>
        <begin position="455"/>
        <end position="709"/>
    </location>
</feature>
<dbReference type="Gene3D" id="3.30.450.20">
    <property type="entry name" value="PAS domain"/>
    <property type="match status" value="2"/>
</dbReference>
<evidence type="ECO:0000259" key="4">
    <source>
        <dbReference type="PROSITE" id="PS50113"/>
    </source>
</evidence>
<dbReference type="PANTHER" id="PTHR44757:SF2">
    <property type="entry name" value="BIOFILM ARCHITECTURE MAINTENANCE PROTEIN MBAA"/>
    <property type="match status" value="1"/>
</dbReference>
<dbReference type="InterPro" id="IPR052155">
    <property type="entry name" value="Biofilm_reg_signaling"/>
</dbReference>
<dbReference type="PROSITE" id="PS50887">
    <property type="entry name" value="GGDEF"/>
    <property type="match status" value="1"/>
</dbReference>
<dbReference type="SMART" id="SM00267">
    <property type="entry name" value="GGDEF"/>
    <property type="match status" value="1"/>
</dbReference>
<dbReference type="InterPro" id="IPR029787">
    <property type="entry name" value="Nucleotide_cyclase"/>
</dbReference>
<evidence type="ECO:0000259" key="6">
    <source>
        <dbReference type="PROSITE" id="PS50887"/>
    </source>
</evidence>
<dbReference type="Pfam" id="PF00563">
    <property type="entry name" value="EAL"/>
    <property type="match status" value="1"/>
</dbReference>
<dbReference type="SMART" id="SM00091">
    <property type="entry name" value="PAS"/>
    <property type="match status" value="2"/>
</dbReference>
<feature type="region of interest" description="Disordered" evidence="2">
    <location>
        <begin position="1"/>
        <end position="22"/>
    </location>
</feature>
<dbReference type="InterPro" id="IPR035965">
    <property type="entry name" value="PAS-like_dom_sf"/>
</dbReference>
<dbReference type="SMART" id="SM00086">
    <property type="entry name" value="PAC"/>
    <property type="match status" value="2"/>
</dbReference>
<comment type="catalytic activity">
    <reaction evidence="1">
        <text>3',3'-c-di-GMP + H2O = 5'-phosphoguanylyl(3'-&gt;5')guanosine + H(+)</text>
        <dbReference type="Rhea" id="RHEA:24902"/>
        <dbReference type="ChEBI" id="CHEBI:15377"/>
        <dbReference type="ChEBI" id="CHEBI:15378"/>
        <dbReference type="ChEBI" id="CHEBI:58754"/>
        <dbReference type="ChEBI" id="CHEBI:58805"/>
        <dbReference type="EC" id="3.1.4.52"/>
    </reaction>
    <physiologicalReaction direction="left-to-right" evidence="1">
        <dbReference type="Rhea" id="RHEA:24903"/>
    </physiologicalReaction>
</comment>
<dbReference type="AlphaFoldDB" id="A0A7C9QTS0"/>
<dbReference type="PANTHER" id="PTHR44757">
    <property type="entry name" value="DIGUANYLATE CYCLASE DGCP"/>
    <property type="match status" value="1"/>
</dbReference>
<dbReference type="GO" id="GO:0071111">
    <property type="term" value="F:cyclic-guanylate-specific phosphodiesterase activity"/>
    <property type="evidence" value="ECO:0007669"/>
    <property type="project" value="UniProtKB-EC"/>
</dbReference>
<dbReference type="CDD" id="cd00130">
    <property type="entry name" value="PAS"/>
    <property type="match status" value="2"/>
</dbReference>
<dbReference type="InterPro" id="IPR001633">
    <property type="entry name" value="EAL_dom"/>
</dbReference>
<sequence length="709" mass="77089">MIDKTSSGVTPEAPSGVTPEAPSGAVLNAPCHALDQYRSLFENAIEGIYRTTPDGRYLAANPALARVYGYDGPQALISGLTDIARNLYVNPADRDRFKRALAVDSEVRNFEAQVFRKDGSVIWIAENARAVRDDDGEVVCYEGTVQDITARKAAEERLRLAAAVFDNVGEAIVVVDRDQMVRAVNSAFERMTGFAAEGVVGVRLSLFAAEVNEPALIEEAWVTAAKGGIWQGEVWARRADGDVFPAALAITGVVGEDGHVGSFVLLAHDVTRRKMDEQRIRFHASHDTLTKLANRHTVMEALTDAIVRAEVGGHRLAVLFLDVNRFKDVNDSFGHAAGDELLRQVARRLKGCVRASDIIGRLGGDEFVVALPNISDPTGAVACVEKILYAFSEPFSVAHRDLYCSTSIGVALYPDDADTAEQLLSNADAAMYHCKAGGRGYSFYDQDMNRQAAERVNLENDLRHAIAENQFRLHYQPKLDARTRRIVGAEALIRWSHPVRGDVSPALFIPVAERAGLVGAIGDWALGEACYQMRCWRDLGLDFGCVSVNLSPAQFHDAGLKEKVERALAANHLTPSDLELEITETMMATEVDRAISILTQLGAMGVRMSIDDFGTGYSSMAYLKLFPVDTLKIDRAFVKELPGNGKDGAIVASIVALASNLGFDVIAEGVETPDQAEYLLTKGVTSMQGYLFSPPISAERFTALLQHGV</sequence>
<dbReference type="EMBL" id="JAAIYP010000037">
    <property type="protein sequence ID" value="NFV80440.1"/>
    <property type="molecule type" value="Genomic_DNA"/>
</dbReference>
<dbReference type="InterPro" id="IPR000160">
    <property type="entry name" value="GGDEF_dom"/>
</dbReference>
<dbReference type="RefSeq" id="WP_163678720.1">
    <property type="nucleotide sequence ID" value="NZ_JAAIYP010000037.1"/>
</dbReference>
<feature type="domain" description="GGDEF" evidence="6">
    <location>
        <begin position="314"/>
        <end position="446"/>
    </location>
</feature>
<proteinExistence type="predicted"/>
<comment type="caution">
    <text evidence="7">The sequence shown here is derived from an EMBL/GenBank/DDBJ whole genome shotgun (WGS) entry which is preliminary data.</text>
</comment>
<dbReference type="SMART" id="SM00052">
    <property type="entry name" value="EAL"/>
    <property type="match status" value="1"/>
</dbReference>
<dbReference type="FunFam" id="3.20.20.450:FF:000001">
    <property type="entry name" value="Cyclic di-GMP phosphodiesterase yahA"/>
    <property type="match status" value="1"/>
</dbReference>
<protein>
    <submittedName>
        <fullName evidence="7">EAL domain-containing protein</fullName>
    </submittedName>
</protein>
<dbReference type="InterPro" id="IPR035919">
    <property type="entry name" value="EAL_sf"/>
</dbReference>
<dbReference type="CDD" id="cd01949">
    <property type="entry name" value="GGDEF"/>
    <property type="match status" value="1"/>
</dbReference>
<dbReference type="PROSITE" id="PS50883">
    <property type="entry name" value="EAL"/>
    <property type="match status" value="1"/>
</dbReference>
<evidence type="ECO:0000259" key="5">
    <source>
        <dbReference type="PROSITE" id="PS50883"/>
    </source>
</evidence>
<dbReference type="InterPro" id="IPR001610">
    <property type="entry name" value="PAC"/>
</dbReference>
<feature type="domain" description="PAC" evidence="4">
    <location>
        <begin position="230"/>
        <end position="282"/>
    </location>
</feature>
<dbReference type="InterPro" id="IPR000014">
    <property type="entry name" value="PAS"/>
</dbReference>
<dbReference type="PROSITE" id="PS50113">
    <property type="entry name" value="PAC"/>
    <property type="match status" value="2"/>
</dbReference>
<evidence type="ECO:0000313" key="7">
    <source>
        <dbReference type="EMBL" id="NFV80440.1"/>
    </source>
</evidence>
<dbReference type="GO" id="GO:0071732">
    <property type="term" value="P:cellular response to nitric oxide"/>
    <property type="evidence" value="ECO:0007669"/>
    <property type="project" value="UniProtKB-ARBA"/>
</dbReference>
<dbReference type="Pfam" id="PF13426">
    <property type="entry name" value="PAS_9"/>
    <property type="match status" value="2"/>
</dbReference>
<evidence type="ECO:0000256" key="1">
    <source>
        <dbReference type="ARBA" id="ARBA00051114"/>
    </source>
</evidence>
<dbReference type="Proteomes" id="UP000480684">
    <property type="component" value="Unassembled WGS sequence"/>
</dbReference>
<dbReference type="Pfam" id="PF00990">
    <property type="entry name" value="GGDEF"/>
    <property type="match status" value="1"/>
</dbReference>
<evidence type="ECO:0000259" key="3">
    <source>
        <dbReference type="PROSITE" id="PS50112"/>
    </source>
</evidence>
<dbReference type="CDD" id="cd01948">
    <property type="entry name" value="EAL"/>
    <property type="match status" value="1"/>
</dbReference>
<dbReference type="InterPro" id="IPR000700">
    <property type="entry name" value="PAS-assoc_C"/>
</dbReference>
<dbReference type="Gene3D" id="3.30.70.270">
    <property type="match status" value="1"/>
</dbReference>
<dbReference type="InterPro" id="IPR043128">
    <property type="entry name" value="Rev_trsase/Diguanyl_cyclase"/>
</dbReference>
<reference evidence="7 8" key="1">
    <citation type="submission" date="2020-02" db="EMBL/GenBank/DDBJ databases">
        <authorList>
            <person name="Dziuba M."/>
            <person name="Kuznetsov B."/>
            <person name="Mardanov A."/>
            <person name="Ravin N."/>
            <person name="Grouzdev D."/>
        </authorList>
    </citation>
    <scope>NUCLEOTIDE SEQUENCE [LARGE SCALE GENOMIC DNA]</scope>
    <source>
        <strain evidence="7 8">SpK</strain>
    </source>
</reference>
<dbReference type="SUPFAM" id="SSF55785">
    <property type="entry name" value="PYP-like sensor domain (PAS domain)"/>
    <property type="match status" value="2"/>
</dbReference>
<organism evidence="7 8">
    <name type="scientific">Magnetospirillum aberrantis SpK</name>
    <dbReference type="NCBI Taxonomy" id="908842"/>
    <lineage>
        <taxon>Bacteria</taxon>
        <taxon>Pseudomonadati</taxon>
        <taxon>Pseudomonadota</taxon>
        <taxon>Alphaproteobacteria</taxon>
        <taxon>Rhodospirillales</taxon>
        <taxon>Rhodospirillaceae</taxon>
        <taxon>Magnetospirillum</taxon>
    </lineage>
</organism>
<dbReference type="SUPFAM" id="SSF141868">
    <property type="entry name" value="EAL domain-like"/>
    <property type="match status" value="1"/>
</dbReference>
<feature type="domain" description="PAS" evidence="3">
    <location>
        <begin position="157"/>
        <end position="201"/>
    </location>
</feature>
<feature type="domain" description="PAS" evidence="3">
    <location>
        <begin position="33"/>
        <end position="101"/>
    </location>
</feature>
<dbReference type="SUPFAM" id="SSF55073">
    <property type="entry name" value="Nucleotide cyclase"/>
    <property type="match status" value="1"/>
</dbReference>
<accession>A0A7C9QTS0</accession>
<dbReference type="FunFam" id="3.30.70.270:FF:000001">
    <property type="entry name" value="Diguanylate cyclase domain protein"/>
    <property type="match status" value="1"/>
</dbReference>
<feature type="domain" description="PAC" evidence="4">
    <location>
        <begin position="108"/>
        <end position="160"/>
    </location>
</feature>
<name>A0A7C9QTS0_9PROT</name>
<dbReference type="NCBIfam" id="TIGR00229">
    <property type="entry name" value="sensory_box"/>
    <property type="match status" value="2"/>
</dbReference>
<keyword evidence="8" id="KW-1185">Reference proteome</keyword>
<dbReference type="Gene3D" id="3.20.20.450">
    <property type="entry name" value="EAL domain"/>
    <property type="match status" value="1"/>
</dbReference>
<evidence type="ECO:0000313" key="8">
    <source>
        <dbReference type="Proteomes" id="UP000480684"/>
    </source>
</evidence>
<dbReference type="NCBIfam" id="TIGR00254">
    <property type="entry name" value="GGDEF"/>
    <property type="match status" value="1"/>
</dbReference>
<gene>
    <name evidence="7" type="ORF">G4223_09995</name>
</gene>
<dbReference type="PROSITE" id="PS50112">
    <property type="entry name" value="PAS"/>
    <property type="match status" value="2"/>
</dbReference>
<evidence type="ECO:0000256" key="2">
    <source>
        <dbReference type="SAM" id="MobiDB-lite"/>
    </source>
</evidence>